<keyword evidence="5" id="KW-0547">Nucleotide-binding</keyword>
<keyword evidence="3 10" id="KW-0812">Transmembrane</keyword>
<dbReference type="PANTHER" id="PTHR24223">
    <property type="entry name" value="ATP-BINDING CASSETTE SUB-FAMILY C"/>
    <property type="match status" value="1"/>
</dbReference>
<evidence type="ECO:0000313" key="13">
    <source>
        <dbReference type="EMBL" id="KAF7730272.1"/>
    </source>
</evidence>
<accession>A0A8H7EV27</accession>
<evidence type="ECO:0000256" key="1">
    <source>
        <dbReference type="ARBA" id="ARBA00004141"/>
    </source>
</evidence>
<dbReference type="SMART" id="SM00382">
    <property type="entry name" value="AAA"/>
    <property type="match status" value="2"/>
</dbReference>
<evidence type="ECO:0000256" key="10">
    <source>
        <dbReference type="SAM" id="Phobius"/>
    </source>
</evidence>
<dbReference type="OrthoDB" id="6500128at2759"/>
<dbReference type="InterPro" id="IPR036640">
    <property type="entry name" value="ABC1_TM_sf"/>
</dbReference>
<dbReference type="PROSITE" id="PS50929">
    <property type="entry name" value="ABC_TM1F"/>
    <property type="match status" value="2"/>
</dbReference>
<feature type="domain" description="ABC transporter" evidence="11">
    <location>
        <begin position="815"/>
        <end position="1062"/>
    </location>
</feature>
<dbReference type="CDD" id="cd03250">
    <property type="entry name" value="ABCC_MRP_domain1"/>
    <property type="match status" value="1"/>
</dbReference>
<keyword evidence="14" id="KW-1185">Reference proteome</keyword>
<evidence type="ECO:0000256" key="9">
    <source>
        <dbReference type="ARBA" id="ARBA00023180"/>
    </source>
</evidence>
<keyword evidence="9" id="KW-0325">Glycoprotein</keyword>
<feature type="transmembrane region" description="Helical" evidence="10">
    <location>
        <begin position="522"/>
        <end position="545"/>
    </location>
</feature>
<reference evidence="13" key="1">
    <citation type="submission" date="2020-01" db="EMBL/GenBank/DDBJ databases">
        <title>Genome Sequencing of Three Apophysomyces-Like Fungal Strains Confirms a Novel Fungal Genus in the Mucoromycota with divergent Burkholderia-like Endosymbiotic Bacteria.</title>
        <authorList>
            <person name="Stajich J.E."/>
            <person name="Macias A.M."/>
            <person name="Carter-House D."/>
            <person name="Lovett B."/>
            <person name="Kasson L.R."/>
            <person name="Berry K."/>
            <person name="Grigoriev I."/>
            <person name="Chang Y."/>
            <person name="Spatafora J."/>
            <person name="Kasson M.T."/>
        </authorList>
    </citation>
    <scope>NUCLEOTIDE SEQUENCE</scope>
    <source>
        <strain evidence="13">NRRL A-21654</strain>
    </source>
</reference>
<keyword evidence="8 10" id="KW-0472">Membrane</keyword>
<dbReference type="PROSITE" id="PS50893">
    <property type="entry name" value="ABC_TRANSPORTER_2"/>
    <property type="match status" value="2"/>
</dbReference>
<dbReference type="InterPro" id="IPR027417">
    <property type="entry name" value="P-loop_NTPase"/>
</dbReference>
<evidence type="ECO:0000256" key="6">
    <source>
        <dbReference type="ARBA" id="ARBA00022840"/>
    </source>
</evidence>
<evidence type="ECO:0000313" key="14">
    <source>
        <dbReference type="Proteomes" id="UP000605846"/>
    </source>
</evidence>
<evidence type="ECO:0000256" key="2">
    <source>
        <dbReference type="ARBA" id="ARBA00022448"/>
    </source>
</evidence>
<evidence type="ECO:0000259" key="12">
    <source>
        <dbReference type="PROSITE" id="PS50929"/>
    </source>
</evidence>
<feature type="transmembrane region" description="Helical" evidence="10">
    <location>
        <begin position="75"/>
        <end position="99"/>
    </location>
</feature>
<dbReference type="SUPFAM" id="SSF52540">
    <property type="entry name" value="P-loop containing nucleoside triphosphate hydrolases"/>
    <property type="match status" value="2"/>
</dbReference>
<keyword evidence="4" id="KW-0677">Repeat</keyword>
<evidence type="ECO:0008006" key="15">
    <source>
        <dbReference type="Google" id="ProtNLM"/>
    </source>
</evidence>
<gene>
    <name evidence="13" type="ORF">EC973_002515</name>
</gene>
<dbReference type="AlphaFoldDB" id="A0A8H7EV27"/>
<keyword evidence="7 10" id="KW-1133">Transmembrane helix</keyword>
<dbReference type="InterPro" id="IPR017871">
    <property type="entry name" value="ABC_transporter-like_CS"/>
</dbReference>
<dbReference type="FunFam" id="3.40.50.300:FF:000825">
    <property type="entry name" value="ABC bile acid transporter"/>
    <property type="match status" value="1"/>
</dbReference>
<dbReference type="Proteomes" id="UP000605846">
    <property type="component" value="Unassembled WGS sequence"/>
</dbReference>
<dbReference type="GO" id="GO:0016887">
    <property type="term" value="F:ATP hydrolysis activity"/>
    <property type="evidence" value="ECO:0007669"/>
    <property type="project" value="InterPro"/>
</dbReference>
<keyword evidence="2" id="KW-0813">Transport</keyword>
<dbReference type="FunFam" id="3.40.50.300:FF:000565">
    <property type="entry name" value="ABC bile acid transporter"/>
    <property type="match status" value="1"/>
</dbReference>
<comment type="subcellular location">
    <subcellularLocation>
        <location evidence="1">Membrane</location>
        <topology evidence="1">Multi-pass membrane protein</topology>
    </subcellularLocation>
</comment>
<dbReference type="CDD" id="cd18604">
    <property type="entry name" value="ABC_6TM_VMR1_D2_like"/>
    <property type="match status" value="1"/>
</dbReference>
<comment type="caution">
    <text evidence="13">The sequence shown here is derived from an EMBL/GenBank/DDBJ whole genome shotgun (WGS) entry which is preliminary data.</text>
</comment>
<feature type="domain" description="ABC transporter" evidence="11">
    <location>
        <begin position="166"/>
        <end position="428"/>
    </location>
</feature>
<evidence type="ECO:0000256" key="4">
    <source>
        <dbReference type="ARBA" id="ARBA00022737"/>
    </source>
</evidence>
<evidence type="ECO:0000256" key="5">
    <source>
        <dbReference type="ARBA" id="ARBA00022741"/>
    </source>
</evidence>
<dbReference type="InterPro" id="IPR011527">
    <property type="entry name" value="ABC1_TM_dom"/>
</dbReference>
<feature type="transmembrane region" description="Helical" evidence="10">
    <location>
        <begin position="612"/>
        <end position="632"/>
    </location>
</feature>
<dbReference type="PROSITE" id="PS00211">
    <property type="entry name" value="ABC_TRANSPORTER_1"/>
    <property type="match status" value="2"/>
</dbReference>
<evidence type="ECO:0000256" key="8">
    <source>
        <dbReference type="ARBA" id="ARBA00023136"/>
    </source>
</evidence>
<dbReference type="CDD" id="cd03244">
    <property type="entry name" value="ABCC_MRP_domain2"/>
    <property type="match status" value="1"/>
</dbReference>
<protein>
    <recommendedName>
        <fullName evidence="15">P-loop containing nucleoside triphosphate hydrolase protein</fullName>
    </recommendedName>
</protein>
<proteinExistence type="predicted"/>
<dbReference type="Gene3D" id="1.20.1560.10">
    <property type="entry name" value="ABC transporter type 1, transmembrane domain"/>
    <property type="match status" value="2"/>
</dbReference>
<dbReference type="EMBL" id="JABAYA010000017">
    <property type="protein sequence ID" value="KAF7730272.1"/>
    <property type="molecule type" value="Genomic_DNA"/>
</dbReference>
<dbReference type="Pfam" id="PF00005">
    <property type="entry name" value="ABC_tran"/>
    <property type="match status" value="2"/>
</dbReference>
<evidence type="ECO:0000256" key="7">
    <source>
        <dbReference type="ARBA" id="ARBA00022989"/>
    </source>
</evidence>
<dbReference type="SUPFAM" id="SSF90123">
    <property type="entry name" value="ABC transporter transmembrane region"/>
    <property type="match status" value="2"/>
</dbReference>
<keyword evidence="6" id="KW-0067">ATP-binding</keyword>
<dbReference type="InterPro" id="IPR050173">
    <property type="entry name" value="ABC_transporter_C-like"/>
</dbReference>
<dbReference type="Pfam" id="PF00664">
    <property type="entry name" value="ABC_membrane"/>
    <property type="match status" value="2"/>
</dbReference>
<sequence>MMIALPINHYSFKVMGVLQTKLLAARDKRVALTNEALQGIRQLKLFAWETHWKTKILDARRMELRHLRRIYVCKILLNVFWHGVPVLVALVSFWGYIYLQGQELSAAVAFTSISVFSTLRSPIYVIPELITDLLQCFHSLRRLESYLKEQQYVSASPKDVAKETKIGFENATIGWRLGPPSSSAPHTDVEDRFWLKDINAQFAIGEMNLICGATGSGKTLLMLALLGEAMLVKGKAFCPRSIAEEDASHQLVQPNDVSSDERISDHGVAYVSQTAWLQHTTIRENILFGLPYDEKRYEETVYACALEEDFLYLPEGDRTQVGERGITLSGGQKARVTLARAVYSRAKNVLMDDVLSAVDAHTARHLYEKCLVGPLMKDRTRILITHQVGLCLKGSSYLVHIQGGRVNFCGTPSDLYQLHPLPFIIEEFHDSRLDDKPDRKDSLVDAEKHIQPARSGVSQGNSDQKKGCIIACRGLEVLVSWWLKKWTGKYKNLSTSPVRGVSSTSEDEGILDATPSNSFHRIMLLLHTIGGTTDVPIFLGVYVLLNLMTILAKAIRISVLYYNTVHASKVIHQRLLNSIFRAPLRWFDTVPVGAMLNRFTNDLATIDLRCPYAIMGICITTSVIVSSLLVVAVVMPKFLLPIVFVALWALMMGIKSNYVSRRIQRLYAVTSSPILTHCSETLAGAVTIRAFGVTRQFMQTMLTYVDQNARPAYYHSASIRWSAVRFSCASAASNFLTVLALLTNTHRLDAATAGFCITFGFEFYEQLYLFITRHAVLDRSFNCVERIADLLAIDQEGSPITDVRPPVEWPSKGEIHVEELAVRYGTEHDLVLKGLTFTVRAGEKVGIVGRTGSGKSTLALSFFRLVEAAKGRIIIDDVDIAQIGTEDLRSNLTIIPQDPLLFTGTLRSNIDPWNHFDDESILTALRRVHLLPSAKDKLHTDQEKDANPNIFNDLNTPIDERGNNFSQGQRQLLCLARALLTRLRVVIMDEATASIDFETDRAIQQTISSEFAACTVLCIAHRLHTIIGYDRIMVLDQGEIKEFSSPLDLINDSNSLFHNMCRSSGDFENLVTLAKARTLLMNVD</sequence>
<evidence type="ECO:0000256" key="3">
    <source>
        <dbReference type="ARBA" id="ARBA00022692"/>
    </source>
</evidence>
<name>A0A8H7EV27_9FUNG</name>
<dbReference type="InterPro" id="IPR003439">
    <property type="entry name" value="ABC_transporter-like_ATP-bd"/>
</dbReference>
<feature type="domain" description="ABC transmembrane type-1" evidence="12">
    <location>
        <begin position="1"/>
        <end position="135"/>
    </location>
</feature>
<organism evidence="13 14">
    <name type="scientific">Apophysomyces ossiformis</name>
    <dbReference type="NCBI Taxonomy" id="679940"/>
    <lineage>
        <taxon>Eukaryota</taxon>
        <taxon>Fungi</taxon>
        <taxon>Fungi incertae sedis</taxon>
        <taxon>Mucoromycota</taxon>
        <taxon>Mucoromycotina</taxon>
        <taxon>Mucoromycetes</taxon>
        <taxon>Mucorales</taxon>
        <taxon>Mucorineae</taxon>
        <taxon>Mucoraceae</taxon>
        <taxon>Apophysomyces</taxon>
    </lineage>
</organism>
<dbReference type="InterPro" id="IPR003593">
    <property type="entry name" value="AAA+_ATPase"/>
</dbReference>
<evidence type="ECO:0000259" key="11">
    <source>
        <dbReference type="PROSITE" id="PS50893"/>
    </source>
</evidence>
<dbReference type="GO" id="GO:0016020">
    <property type="term" value="C:membrane"/>
    <property type="evidence" value="ECO:0007669"/>
    <property type="project" value="UniProtKB-SubCell"/>
</dbReference>
<dbReference type="PANTHER" id="PTHR24223:SF353">
    <property type="entry name" value="ABC TRANSPORTER ATP-BINDING PROTEIN_PERMEASE VMR1-RELATED"/>
    <property type="match status" value="1"/>
</dbReference>
<dbReference type="Gene3D" id="3.40.50.300">
    <property type="entry name" value="P-loop containing nucleotide triphosphate hydrolases"/>
    <property type="match status" value="2"/>
</dbReference>
<dbReference type="GO" id="GO:0005524">
    <property type="term" value="F:ATP binding"/>
    <property type="evidence" value="ECO:0007669"/>
    <property type="project" value="UniProtKB-KW"/>
</dbReference>
<feature type="domain" description="ABC transmembrane type-1" evidence="12">
    <location>
        <begin position="468"/>
        <end position="767"/>
    </location>
</feature>
<feature type="transmembrane region" description="Helical" evidence="10">
    <location>
        <begin position="638"/>
        <end position="658"/>
    </location>
</feature>
<dbReference type="GO" id="GO:0140359">
    <property type="term" value="F:ABC-type transporter activity"/>
    <property type="evidence" value="ECO:0007669"/>
    <property type="project" value="InterPro"/>
</dbReference>